<reference evidence="3 4" key="1">
    <citation type="submission" date="2024-02" db="EMBL/GenBank/DDBJ databases">
        <authorList>
            <person name="Chen Y."/>
            <person name="Shah S."/>
            <person name="Dougan E. K."/>
            <person name="Thang M."/>
            <person name="Chan C."/>
        </authorList>
    </citation>
    <scope>NUCLEOTIDE SEQUENCE [LARGE SCALE GENOMIC DNA]</scope>
</reference>
<dbReference type="InterPro" id="IPR036047">
    <property type="entry name" value="F-box-like_dom_sf"/>
</dbReference>
<proteinExistence type="predicted"/>
<feature type="compositionally biased region" description="Acidic residues" evidence="1">
    <location>
        <begin position="449"/>
        <end position="461"/>
    </location>
</feature>
<dbReference type="Pfam" id="PF09174">
    <property type="entry name" value="Maf1"/>
    <property type="match status" value="1"/>
</dbReference>
<dbReference type="EMBL" id="CAXAMM010014509">
    <property type="protein sequence ID" value="CAK9033970.1"/>
    <property type="molecule type" value="Genomic_DNA"/>
</dbReference>
<sequence length="519" mass="58980">MAAKKKQGRLALMPEGVVLRTAEFLDPEDIVQLQMVSTAFYETFEDDALWKGLCKRRWEQRSASYHLTKRREGSLLRQTVPWCGWKNMFRATEEEGRRANLRLDDLFRLRWFFNFSRDAGGRGRYACNEVNFEMCNGKLMLNVVNYPPLPCSIEQDGRQLIVGAFPPHEVVRLSNWEWKIENENVALWSVSSQEDTPEGAGQAARRHETARYLVRGPWRGQLRLRRDGTRVDSDSMKFLDVEELNNVTTFLEGCRVGDRRLRGRVEAYSCKAAGEDKRLAKVLEQQYTDELKQELGVGQMQAMSPIGELDNKQTRRLLINLICTMNATFPDYDFSSLKADQFVSENLGMVVNSVNMKLSEIVETQAQGRNFLDQLWGAIDKQVHLREAEVFSYVPNLEDDPFSVPGMLWSFNYFFHSRTEKKIVFLTCCSTMPSSSGVVDVYGSRGEDADFDDEDGDDEDGAAGGAAEGAPTDGVVASDGGKQLLMVEDDDDVFFTVDDVDAEEEEEEEEDHDMQDVGL</sequence>
<evidence type="ECO:0000313" key="4">
    <source>
        <dbReference type="Proteomes" id="UP001642464"/>
    </source>
</evidence>
<feature type="domain" description="F-box" evidence="2">
    <location>
        <begin position="7"/>
        <end position="53"/>
    </location>
</feature>
<feature type="compositionally biased region" description="Acidic residues" evidence="1">
    <location>
        <begin position="498"/>
        <end position="513"/>
    </location>
</feature>
<evidence type="ECO:0000256" key="1">
    <source>
        <dbReference type="SAM" id="MobiDB-lite"/>
    </source>
</evidence>
<dbReference type="SUPFAM" id="SSF81383">
    <property type="entry name" value="F-box domain"/>
    <property type="match status" value="1"/>
</dbReference>
<feature type="region of interest" description="Disordered" evidence="1">
    <location>
        <begin position="498"/>
        <end position="519"/>
    </location>
</feature>
<organism evidence="3 4">
    <name type="scientific">Durusdinium trenchii</name>
    <dbReference type="NCBI Taxonomy" id="1381693"/>
    <lineage>
        <taxon>Eukaryota</taxon>
        <taxon>Sar</taxon>
        <taxon>Alveolata</taxon>
        <taxon>Dinophyceae</taxon>
        <taxon>Suessiales</taxon>
        <taxon>Symbiodiniaceae</taxon>
        <taxon>Durusdinium</taxon>
    </lineage>
</organism>
<accession>A0ABP0L4A0</accession>
<gene>
    <name evidence="3" type="ORF">SCF082_LOCUS20695</name>
</gene>
<dbReference type="InterPro" id="IPR015257">
    <property type="entry name" value="Maf1"/>
</dbReference>
<feature type="region of interest" description="Disordered" evidence="1">
    <location>
        <begin position="441"/>
        <end position="482"/>
    </location>
</feature>
<evidence type="ECO:0000259" key="2">
    <source>
        <dbReference type="PROSITE" id="PS50181"/>
    </source>
</evidence>
<protein>
    <submittedName>
        <fullName evidence="3">Repressor of RNA polymerase III transcription MAF1 homolog</fullName>
    </submittedName>
</protein>
<dbReference type="PROSITE" id="PS50181">
    <property type="entry name" value="FBOX"/>
    <property type="match status" value="1"/>
</dbReference>
<dbReference type="Gene3D" id="3.40.1000.50">
    <property type="entry name" value="Repressor of RNA polymerase III transcription Maf1"/>
    <property type="match status" value="1"/>
</dbReference>
<name>A0ABP0L4A0_9DINO</name>
<dbReference type="Proteomes" id="UP001642464">
    <property type="component" value="Unassembled WGS sequence"/>
</dbReference>
<comment type="caution">
    <text evidence="3">The sequence shown here is derived from an EMBL/GenBank/DDBJ whole genome shotgun (WGS) entry which is preliminary data.</text>
</comment>
<dbReference type="InterPro" id="IPR038564">
    <property type="entry name" value="Maf1_sf"/>
</dbReference>
<dbReference type="PANTHER" id="PTHR22504:SF0">
    <property type="entry name" value="REPRESSOR OF RNA POLYMERASE III TRANSCRIPTION MAF1 HOMOLOG"/>
    <property type="match status" value="1"/>
</dbReference>
<keyword evidence="4" id="KW-1185">Reference proteome</keyword>
<dbReference type="Gene3D" id="1.20.1280.50">
    <property type="match status" value="1"/>
</dbReference>
<dbReference type="PANTHER" id="PTHR22504">
    <property type="entry name" value="REPRESSOR OF RNA POLYMERASE III TRANSCRIPTION MAF1"/>
    <property type="match status" value="1"/>
</dbReference>
<evidence type="ECO:0000313" key="3">
    <source>
        <dbReference type="EMBL" id="CAK9033970.1"/>
    </source>
</evidence>
<dbReference type="InterPro" id="IPR001810">
    <property type="entry name" value="F-box_dom"/>
</dbReference>